<feature type="region of interest" description="Disordered" evidence="8">
    <location>
        <begin position="102"/>
        <end position="129"/>
    </location>
</feature>
<evidence type="ECO:0000256" key="5">
    <source>
        <dbReference type="ARBA" id="ARBA00022777"/>
    </source>
</evidence>
<dbReference type="SUPFAM" id="SSF63862">
    <property type="entry name" value="Thiamin pyrophosphokinase, substrate-binding domain"/>
    <property type="match status" value="1"/>
</dbReference>
<dbReference type="InterPro" id="IPR036759">
    <property type="entry name" value="TPK_catalytic_sf"/>
</dbReference>
<reference evidence="10" key="2">
    <citation type="submission" date="2023-05" db="EMBL/GenBank/DDBJ databases">
        <authorList>
            <consortium name="Lawrence Berkeley National Laboratory"/>
            <person name="Steindorff A."/>
            <person name="Hensen N."/>
            <person name="Bonometti L."/>
            <person name="Westerberg I."/>
            <person name="Brannstrom I.O."/>
            <person name="Guillou S."/>
            <person name="Cros-Aarteil S."/>
            <person name="Calhoun S."/>
            <person name="Haridas S."/>
            <person name="Kuo A."/>
            <person name="Mondo S."/>
            <person name="Pangilinan J."/>
            <person name="Riley R."/>
            <person name="Labutti K."/>
            <person name="Andreopoulos B."/>
            <person name="Lipzen A."/>
            <person name="Chen C."/>
            <person name="Yanf M."/>
            <person name="Daum C."/>
            <person name="Ng V."/>
            <person name="Clum A."/>
            <person name="Ohm R."/>
            <person name="Martin F."/>
            <person name="Silar P."/>
            <person name="Natvig D."/>
            <person name="Lalanne C."/>
            <person name="Gautier V."/>
            <person name="Ament-Velasquez S.L."/>
            <person name="Kruys A."/>
            <person name="Hutchinson M.I."/>
            <person name="Powell A.J."/>
            <person name="Barry K."/>
            <person name="Miller A.N."/>
            <person name="Grigoriev I.V."/>
            <person name="Debuchy R."/>
            <person name="Gladieux P."/>
            <person name="Thoren M.H."/>
            <person name="Johannesson H."/>
        </authorList>
    </citation>
    <scope>NUCLEOTIDE SEQUENCE</scope>
    <source>
        <strain evidence="10">CBS 538.74</strain>
    </source>
</reference>
<keyword evidence="5 7" id="KW-0418">Kinase</keyword>
<evidence type="ECO:0000256" key="1">
    <source>
        <dbReference type="ARBA" id="ARBA00005078"/>
    </source>
</evidence>
<dbReference type="InterPro" id="IPR036371">
    <property type="entry name" value="TPK_B1-bd_sf"/>
</dbReference>
<dbReference type="Pfam" id="PF04265">
    <property type="entry name" value="TPK_B1_binding"/>
    <property type="match status" value="1"/>
</dbReference>
<dbReference type="EMBL" id="MU856874">
    <property type="protein sequence ID" value="KAK4156129.1"/>
    <property type="molecule type" value="Genomic_DNA"/>
</dbReference>
<keyword evidence="3 7" id="KW-0808">Transferase</keyword>
<comment type="similarity">
    <text evidence="2 7">Belongs to the thiamine pyrophosphokinase family.</text>
</comment>
<organism evidence="10 11">
    <name type="scientific">Chaetomidium leptoderma</name>
    <dbReference type="NCBI Taxonomy" id="669021"/>
    <lineage>
        <taxon>Eukaryota</taxon>
        <taxon>Fungi</taxon>
        <taxon>Dikarya</taxon>
        <taxon>Ascomycota</taxon>
        <taxon>Pezizomycotina</taxon>
        <taxon>Sordariomycetes</taxon>
        <taxon>Sordariomycetidae</taxon>
        <taxon>Sordariales</taxon>
        <taxon>Chaetomiaceae</taxon>
        <taxon>Chaetomidium</taxon>
    </lineage>
</organism>
<comment type="pathway">
    <text evidence="1 7">Cofactor biosynthesis; thiamine diphosphate biosynthesis; thiamine diphosphate from thiamine: step 1/1.</text>
</comment>
<protein>
    <recommendedName>
        <fullName evidence="7">Thiamine pyrophosphokinase</fullName>
        <ecNumber evidence="7">2.7.6.2</ecNumber>
    </recommendedName>
</protein>
<name>A0AAN6ZZQ2_9PEZI</name>
<dbReference type="PIRSF" id="PIRSF031057">
    <property type="entry name" value="Thiamin_pyrophosphokinase"/>
    <property type="match status" value="1"/>
</dbReference>
<dbReference type="PANTHER" id="PTHR13622:SF8">
    <property type="entry name" value="THIAMIN PYROPHOSPHOKINASE 1"/>
    <property type="match status" value="1"/>
</dbReference>
<evidence type="ECO:0000256" key="4">
    <source>
        <dbReference type="ARBA" id="ARBA00022741"/>
    </source>
</evidence>
<dbReference type="NCBIfam" id="TIGR01378">
    <property type="entry name" value="thi_PPkinase"/>
    <property type="match status" value="1"/>
</dbReference>
<dbReference type="GO" id="GO:0005524">
    <property type="term" value="F:ATP binding"/>
    <property type="evidence" value="ECO:0007669"/>
    <property type="project" value="UniProtKB-UniRule"/>
</dbReference>
<dbReference type="Gene3D" id="3.40.50.10240">
    <property type="entry name" value="Thiamin pyrophosphokinase, catalytic domain"/>
    <property type="match status" value="1"/>
</dbReference>
<comment type="catalytic activity">
    <reaction evidence="7">
        <text>thiamine + ATP = thiamine diphosphate + AMP + H(+)</text>
        <dbReference type="Rhea" id="RHEA:11576"/>
        <dbReference type="ChEBI" id="CHEBI:15378"/>
        <dbReference type="ChEBI" id="CHEBI:18385"/>
        <dbReference type="ChEBI" id="CHEBI:30616"/>
        <dbReference type="ChEBI" id="CHEBI:58937"/>
        <dbReference type="ChEBI" id="CHEBI:456215"/>
    </reaction>
</comment>
<keyword evidence="4 7" id="KW-0547">Nucleotide-binding</keyword>
<evidence type="ECO:0000313" key="11">
    <source>
        <dbReference type="Proteomes" id="UP001302745"/>
    </source>
</evidence>
<dbReference type="GO" id="GO:0006772">
    <property type="term" value="P:thiamine metabolic process"/>
    <property type="evidence" value="ECO:0007669"/>
    <property type="project" value="InterPro"/>
</dbReference>
<dbReference type="Proteomes" id="UP001302745">
    <property type="component" value="Unassembled WGS sequence"/>
</dbReference>
<dbReference type="InterPro" id="IPR016966">
    <property type="entry name" value="Thiamin_pyrophosphokinase_euk"/>
</dbReference>
<dbReference type="EC" id="2.7.6.2" evidence="7"/>
<keyword evidence="6 7" id="KW-0067">ATP-binding</keyword>
<feature type="domain" description="Thiamin pyrophosphokinase thiamin-binding" evidence="9">
    <location>
        <begin position="215"/>
        <end position="288"/>
    </location>
</feature>
<dbReference type="GO" id="GO:0004788">
    <property type="term" value="F:thiamine diphosphokinase activity"/>
    <property type="evidence" value="ECO:0007669"/>
    <property type="project" value="UniProtKB-UniRule"/>
</dbReference>
<dbReference type="PANTHER" id="PTHR13622">
    <property type="entry name" value="THIAMIN PYROPHOSPHOKINASE"/>
    <property type="match status" value="1"/>
</dbReference>
<evidence type="ECO:0000256" key="2">
    <source>
        <dbReference type="ARBA" id="ARBA00006785"/>
    </source>
</evidence>
<dbReference type="InterPro" id="IPR006282">
    <property type="entry name" value="Thi_PPkinase"/>
</dbReference>
<dbReference type="CDD" id="cd07995">
    <property type="entry name" value="TPK"/>
    <property type="match status" value="1"/>
</dbReference>
<dbReference type="Pfam" id="PF04263">
    <property type="entry name" value="TPK_catalytic"/>
    <property type="match status" value="1"/>
</dbReference>
<gene>
    <name evidence="10" type="ORF">C8A00DRAFT_31060</name>
</gene>
<proteinExistence type="inferred from homology"/>
<dbReference type="InterPro" id="IPR007373">
    <property type="entry name" value="Thiamin_PyroPKinase_B1-bd"/>
</dbReference>
<dbReference type="GO" id="GO:0030975">
    <property type="term" value="F:thiamine binding"/>
    <property type="evidence" value="ECO:0007669"/>
    <property type="project" value="UniProtKB-UniRule"/>
</dbReference>
<evidence type="ECO:0000256" key="7">
    <source>
        <dbReference type="PIRNR" id="PIRNR031057"/>
    </source>
</evidence>
<dbReference type="SMART" id="SM00983">
    <property type="entry name" value="TPK_B1_binding"/>
    <property type="match status" value="1"/>
</dbReference>
<dbReference type="AlphaFoldDB" id="A0AAN6ZZQ2"/>
<sequence>MSTCHTAEPADPADPGIFDWHPAELITAHESRPDSEGFALIVLNQPLHTRLAVIRQLWDNAHVRIAADGGANCLYEAAGQHGDACFDDLDVIIGDLDSLSPPAQSYYESREQQHKTKKKQTQVIRDPDQESTDFGKAVAYIRRQTRPSQTCQTGERTSPPPPPLDIVALGGLGGRVDQGLSQLHHLYLFQTDTRYSAGRMYLFSGESLTFLLKSGRHRIRVRDGERGGRGVFGKHVGILPVGGPSRITTRGLEWDVTDWETQFGGRVSTSNHVLPETEVVEVQTTADVLFTIALREEV</sequence>
<dbReference type="InterPro" id="IPR007371">
    <property type="entry name" value="TPK_catalytic"/>
</dbReference>
<evidence type="ECO:0000259" key="9">
    <source>
        <dbReference type="SMART" id="SM00983"/>
    </source>
</evidence>
<evidence type="ECO:0000256" key="6">
    <source>
        <dbReference type="ARBA" id="ARBA00022840"/>
    </source>
</evidence>
<evidence type="ECO:0000256" key="8">
    <source>
        <dbReference type="SAM" id="MobiDB-lite"/>
    </source>
</evidence>
<keyword evidence="11" id="KW-1185">Reference proteome</keyword>
<dbReference type="SUPFAM" id="SSF63999">
    <property type="entry name" value="Thiamin pyrophosphokinase, catalytic domain"/>
    <property type="match status" value="1"/>
</dbReference>
<comment type="caution">
    <text evidence="10">The sequence shown here is derived from an EMBL/GenBank/DDBJ whole genome shotgun (WGS) entry which is preliminary data.</text>
</comment>
<accession>A0AAN6ZZQ2</accession>
<reference evidence="10" key="1">
    <citation type="journal article" date="2023" name="Mol. Phylogenet. Evol.">
        <title>Genome-scale phylogeny and comparative genomics of the fungal order Sordariales.</title>
        <authorList>
            <person name="Hensen N."/>
            <person name="Bonometti L."/>
            <person name="Westerberg I."/>
            <person name="Brannstrom I.O."/>
            <person name="Guillou S."/>
            <person name="Cros-Aarteil S."/>
            <person name="Calhoun S."/>
            <person name="Haridas S."/>
            <person name="Kuo A."/>
            <person name="Mondo S."/>
            <person name="Pangilinan J."/>
            <person name="Riley R."/>
            <person name="LaButti K."/>
            <person name="Andreopoulos B."/>
            <person name="Lipzen A."/>
            <person name="Chen C."/>
            <person name="Yan M."/>
            <person name="Daum C."/>
            <person name="Ng V."/>
            <person name="Clum A."/>
            <person name="Steindorff A."/>
            <person name="Ohm R.A."/>
            <person name="Martin F."/>
            <person name="Silar P."/>
            <person name="Natvig D.O."/>
            <person name="Lalanne C."/>
            <person name="Gautier V."/>
            <person name="Ament-Velasquez S.L."/>
            <person name="Kruys A."/>
            <person name="Hutchinson M.I."/>
            <person name="Powell A.J."/>
            <person name="Barry K."/>
            <person name="Miller A.N."/>
            <person name="Grigoriev I.V."/>
            <person name="Debuchy R."/>
            <person name="Gladieux P."/>
            <person name="Hiltunen Thoren M."/>
            <person name="Johannesson H."/>
        </authorList>
    </citation>
    <scope>NUCLEOTIDE SEQUENCE</scope>
    <source>
        <strain evidence="10">CBS 538.74</strain>
    </source>
</reference>
<dbReference type="GO" id="GO:0009229">
    <property type="term" value="P:thiamine diphosphate biosynthetic process"/>
    <property type="evidence" value="ECO:0007669"/>
    <property type="project" value="UniProtKB-UniRule"/>
</dbReference>
<evidence type="ECO:0000313" key="10">
    <source>
        <dbReference type="EMBL" id="KAK4156129.1"/>
    </source>
</evidence>
<dbReference type="GO" id="GO:0016301">
    <property type="term" value="F:kinase activity"/>
    <property type="evidence" value="ECO:0007669"/>
    <property type="project" value="UniProtKB-UniRule"/>
</dbReference>
<evidence type="ECO:0000256" key="3">
    <source>
        <dbReference type="ARBA" id="ARBA00022679"/>
    </source>
</evidence>